<dbReference type="AlphaFoldDB" id="A0A420W9B6"/>
<evidence type="ECO:0000256" key="5">
    <source>
        <dbReference type="ARBA" id="ARBA00022723"/>
    </source>
</evidence>
<keyword evidence="10 17" id="KW-0520">NAD</keyword>
<evidence type="ECO:0000313" key="22">
    <source>
        <dbReference type="EMBL" id="RKQ63909.1"/>
    </source>
</evidence>
<dbReference type="SUPFAM" id="SSF53613">
    <property type="entry name" value="Ribokinase-like"/>
    <property type="match status" value="1"/>
</dbReference>
<feature type="domain" description="YjeF N-terminal" evidence="21">
    <location>
        <begin position="9"/>
        <end position="218"/>
    </location>
</feature>
<keyword evidence="11 18" id="KW-0413">Isomerase</keyword>
<dbReference type="EC" id="5.1.99.6" evidence="19"/>
<evidence type="ECO:0000256" key="11">
    <source>
        <dbReference type="ARBA" id="ARBA00023235"/>
    </source>
</evidence>
<dbReference type="GO" id="GO:0046872">
    <property type="term" value="F:metal ion binding"/>
    <property type="evidence" value="ECO:0007669"/>
    <property type="project" value="UniProtKB-UniRule"/>
</dbReference>
<keyword evidence="13" id="KW-0511">Multifunctional enzyme</keyword>
<dbReference type="InterPro" id="IPR036652">
    <property type="entry name" value="YjeF_N_dom_sf"/>
</dbReference>
<dbReference type="PANTHER" id="PTHR12592">
    <property type="entry name" value="ATP-DEPENDENT (S)-NAD(P)H-HYDRATE DEHYDRATASE FAMILY MEMBER"/>
    <property type="match status" value="1"/>
</dbReference>
<feature type="binding site" evidence="17">
    <location>
        <position position="453"/>
    </location>
    <ligand>
        <name>AMP</name>
        <dbReference type="ChEBI" id="CHEBI:456215"/>
    </ligand>
</feature>
<organism evidence="22 23">
    <name type="scientific">Thermovibrio guaymasensis</name>
    <dbReference type="NCBI Taxonomy" id="240167"/>
    <lineage>
        <taxon>Bacteria</taxon>
        <taxon>Pseudomonadati</taxon>
        <taxon>Aquificota</taxon>
        <taxon>Aquificia</taxon>
        <taxon>Desulfurobacteriales</taxon>
        <taxon>Desulfurobacteriaceae</taxon>
        <taxon>Thermovibrio</taxon>
    </lineage>
</organism>
<evidence type="ECO:0000256" key="19">
    <source>
        <dbReference type="PIRNR" id="PIRNR017184"/>
    </source>
</evidence>
<evidence type="ECO:0000256" key="10">
    <source>
        <dbReference type="ARBA" id="ARBA00023027"/>
    </source>
</evidence>
<dbReference type="EMBL" id="RBIE01000001">
    <property type="protein sequence ID" value="RKQ63909.1"/>
    <property type="molecule type" value="Genomic_DNA"/>
</dbReference>
<reference evidence="22 23" key="1">
    <citation type="submission" date="2018-10" db="EMBL/GenBank/DDBJ databases">
        <title>Genomic Encyclopedia of Type Strains, Phase IV (KMG-IV): sequencing the most valuable type-strain genomes for metagenomic binning, comparative biology and taxonomic classification.</title>
        <authorList>
            <person name="Goeker M."/>
        </authorList>
    </citation>
    <scope>NUCLEOTIDE SEQUENCE [LARGE SCALE GENOMIC DNA]</scope>
    <source>
        <strain evidence="22 23">DSM 15521</strain>
    </source>
</reference>
<dbReference type="Pfam" id="PF03853">
    <property type="entry name" value="YjeF_N"/>
    <property type="match status" value="1"/>
</dbReference>
<dbReference type="PIRSF" id="PIRSF017184">
    <property type="entry name" value="Nnr"/>
    <property type="match status" value="1"/>
</dbReference>
<dbReference type="PROSITE" id="PS01050">
    <property type="entry name" value="YJEF_C_2"/>
    <property type="match status" value="1"/>
</dbReference>
<evidence type="ECO:0000256" key="17">
    <source>
        <dbReference type="HAMAP-Rule" id="MF_01965"/>
    </source>
</evidence>
<comment type="similarity">
    <text evidence="18">Belongs to the NnrE/AIBP family.</text>
</comment>
<keyword evidence="5 18" id="KW-0479">Metal-binding</keyword>
<feature type="binding site" evidence="18">
    <location>
        <begin position="56"/>
        <end position="60"/>
    </location>
    <ligand>
        <name>(6S)-NADPHX</name>
        <dbReference type="ChEBI" id="CHEBI:64076"/>
    </ligand>
</feature>
<dbReference type="InterPro" id="IPR004443">
    <property type="entry name" value="YjeF_N_dom"/>
</dbReference>
<dbReference type="HAMAP" id="MF_01965">
    <property type="entry name" value="NADHX_dehydratase"/>
    <property type="match status" value="1"/>
</dbReference>
<feature type="binding site" evidence="18">
    <location>
        <begin position="132"/>
        <end position="138"/>
    </location>
    <ligand>
        <name>(6S)-NADPHX</name>
        <dbReference type="ChEBI" id="CHEBI:64076"/>
    </ligand>
</feature>
<dbReference type="GO" id="GO:0052855">
    <property type="term" value="F:ADP-dependent NAD(P)H-hydrate dehydratase activity"/>
    <property type="evidence" value="ECO:0007669"/>
    <property type="project" value="UniProtKB-UniRule"/>
</dbReference>
<evidence type="ECO:0000256" key="2">
    <source>
        <dbReference type="ARBA" id="ARBA00000909"/>
    </source>
</evidence>
<dbReference type="Gene3D" id="3.40.50.10260">
    <property type="entry name" value="YjeF N-terminal domain"/>
    <property type="match status" value="1"/>
</dbReference>
<dbReference type="InterPro" id="IPR017953">
    <property type="entry name" value="Carbohydrate_kinase_pred_CS"/>
</dbReference>
<keyword evidence="12 17" id="KW-0456">Lyase</keyword>
<dbReference type="CDD" id="cd01171">
    <property type="entry name" value="YXKO-related"/>
    <property type="match status" value="1"/>
</dbReference>
<evidence type="ECO:0000256" key="16">
    <source>
        <dbReference type="ARBA" id="ARBA00049209"/>
    </source>
</evidence>
<comment type="caution">
    <text evidence="22">The sequence shown here is derived from an EMBL/GenBank/DDBJ whole genome shotgun (WGS) entry which is preliminary data.</text>
</comment>
<keyword evidence="9 18" id="KW-0630">Potassium</keyword>
<evidence type="ECO:0000256" key="15">
    <source>
        <dbReference type="ARBA" id="ARBA00048238"/>
    </source>
</evidence>
<dbReference type="InterPro" id="IPR030677">
    <property type="entry name" value="Nnr"/>
</dbReference>
<protein>
    <recommendedName>
        <fullName evidence="19">Bifunctional NAD(P)H-hydrate repair enzyme</fullName>
    </recommendedName>
    <alternativeName>
        <fullName evidence="19">Nicotinamide nucleotide repair protein</fullName>
    </alternativeName>
    <domain>
        <recommendedName>
            <fullName evidence="19">ADP-dependent (S)-NAD(P)H-hydrate dehydratase</fullName>
            <ecNumber evidence="19">4.2.1.136</ecNumber>
        </recommendedName>
        <alternativeName>
            <fullName evidence="19">ADP-dependent NAD(P)HX dehydratase</fullName>
        </alternativeName>
    </domain>
    <domain>
        <recommendedName>
            <fullName evidence="19">NAD(P)H-hydrate epimerase</fullName>
            <ecNumber evidence="19">5.1.99.6</ecNumber>
        </recommendedName>
    </domain>
</protein>
<dbReference type="PROSITE" id="PS51383">
    <property type="entry name" value="YJEF_C_3"/>
    <property type="match status" value="1"/>
</dbReference>
<dbReference type="GO" id="GO:0046496">
    <property type="term" value="P:nicotinamide nucleotide metabolic process"/>
    <property type="evidence" value="ECO:0007669"/>
    <property type="project" value="UniProtKB-UniRule"/>
</dbReference>
<dbReference type="InterPro" id="IPR000631">
    <property type="entry name" value="CARKD"/>
</dbReference>
<feature type="binding site" evidence="17">
    <location>
        <position position="454"/>
    </location>
    <ligand>
        <name>(6S)-NADPHX</name>
        <dbReference type="ChEBI" id="CHEBI:64076"/>
    </ligand>
</feature>
<comment type="function">
    <text evidence="18">Catalyzes the epimerization of the S- and R-forms of NAD(P)HX, a damaged form of NAD(P)H that is a result of enzymatic or heat-dependent hydration. This is a prerequisite for the S-specific NAD(P)H-hydrate dehydratase to allow the repair of both epimers of NAD(P)HX.</text>
</comment>
<evidence type="ECO:0000256" key="13">
    <source>
        <dbReference type="ARBA" id="ARBA00023268"/>
    </source>
</evidence>
<comment type="cofactor">
    <cofactor evidence="17">
        <name>Mg(2+)</name>
        <dbReference type="ChEBI" id="CHEBI:18420"/>
    </cofactor>
</comment>
<feature type="binding site" evidence="17">
    <location>
        <position position="336"/>
    </location>
    <ligand>
        <name>(6S)-NADPHX</name>
        <dbReference type="ChEBI" id="CHEBI:64076"/>
    </ligand>
</feature>
<feature type="binding site" evidence="18">
    <location>
        <position position="143"/>
    </location>
    <ligand>
        <name>(6S)-NADPHX</name>
        <dbReference type="ChEBI" id="CHEBI:64076"/>
    </ligand>
</feature>
<sequence length="537" mass="57355">MRLLTSAEMREIDNHTIEVLGIPGIVLMENAARGVCEVIYDRVKGSSALVVCGKGNNGGDGLAVARNLYNMGYDVEVILTAPVEELKGDAKKNAEILSALPVPVHVVDSTEKLFELYTFAKECDFIVDGLFGTGLSKPLSGFYAELVDFINRLNKTVISIDIPSGLSADTGQVIGPHVKADYTVTFAFPKVAHVMPPACYSVGEVFVVDISIPEDVPNLLGPDRFLLTVDEVAFTYPIREIMSHKYTYGHVAVIGGSKGKTGAPVMAAQAALRSGAGLVTAIVPSSLNDVFENKLTEVMTIPVEDDGKGFLGIDSLEELLSVVEKGKFSSVVLGPGLGNSPETYELVREFVKECKLPMVIDADGINGLSESPEILKLKEEPVILTPHIGEFSRISGLSKEEILKDLTKVASDFSVHFGVTLVLKSGRTVISTPSGKTYVNIIGNPGMATAGTGDVLAGVVGALVGMGIESEDSAKFGVYLHSLAGDIVSKELSQESLVATDLINYLPRAVQKVKEFEREGRKEKFAFVTSLREIVGG</sequence>
<comment type="similarity">
    <text evidence="3 19">In the N-terminal section; belongs to the NnrE/AIBP family.</text>
</comment>
<evidence type="ECO:0000256" key="7">
    <source>
        <dbReference type="ARBA" id="ARBA00022840"/>
    </source>
</evidence>
<comment type="function">
    <text evidence="14 19">Bifunctional enzyme that catalyzes the epimerization of the S- and R-forms of NAD(P)HX and the dehydration of the S-form of NAD(P)HX at the expense of ADP, which is converted to AMP. This allows the repair of both epimers of NAD(P)HX, a damaged form of NAD(P)H that is a result of enzymatic or heat-dependent hydration.</text>
</comment>
<evidence type="ECO:0000256" key="1">
    <source>
        <dbReference type="ARBA" id="ARBA00000013"/>
    </source>
</evidence>
<dbReference type="NCBIfam" id="TIGR00197">
    <property type="entry name" value="yjeF_nterm"/>
    <property type="match status" value="1"/>
</dbReference>
<comment type="catalytic activity">
    <reaction evidence="16 17 19">
        <text>(6S)-NADPHX + ADP = AMP + phosphate + NADPH + H(+)</text>
        <dbReference type="Rhea" id="RHEA:32235"/>
        <dbReference type="ChEBI" id="CHEBI:15378"/>
        <dbReference type="ChEBI" id="CHEBI:43474"/>
        <dbReference type="ChEBI" id="CHEBI:57783"/>
        <dbReference type="ChEBI" id="CHEBI:64076"/>
        <dbReference type="ChEBI" id="CHEBI:456215"/>
        <dbReference type="ChEBI" id="CHEBI:456216"/>
        <dbReference type="EC" id="4.2.1.136"/>
    </reaction>
</comment>
<feature type="binding site" evidence="18">
    <location>
        <position position="128"/>
    </location>
    <ligand>
        <name>K(+)</name>
        <dbReference type="ChEBI" id="CHEBI:29103"/>
    </ligand>
</feature>
<comment type="similarity">
    <text evidence="17">Belongs to the NnrD/CARKD family.</text>
</comment>
<comment type="catalytic activity">
    <reaction evidence="1 18 19">
        <text>(6R)-NADHX = (6S)-NADHX</text>
        <dbReference type="Rhea" id="RHEA:32215"/>
        <dbReference type="ChEBI" id="CHEBI:64074"/>
        <dbReference type="ChEBI" id="CHEBI:64075"/>
        <dbReference type="EC" id="5.1.99.6"/>
    </reaction>
</comment>
<evidence type="ECO:0000256" key="14">
    <source>
        <dbReference type="ARBA" id="ARBA00025153"/>
    </source>
</evidence>
<comment type="catalytic activity">
    <reaction evidence="15 17 19">
        <text>(6S)-NADHX + ADP = AMP + phosphate + NADH + H(+)</text>
        <dbReference type="Rhea" id="RHEA:32223"/>
        <dbReference type="ChEBI" id="CHEBI:15378"/>
        <dbReference type="ChEBI" id="CHEBI:43474"/>
        <dbReference type="ChEBI" id="CHEBI:57945"/>
        <dbReference type="ChEBI" id="CHEBI:64074"/>
        <dbReference type="ChEBI" id="CHEBI:456215"/>
        <dbReference type="ChEBI" id="CHEBI:456216"/>
        <dbReference type="EC" id="4.2.1.136"/>
    </reaction>
</comment>
<keyword evidence="8 17" id="KW-0521">NADP</keyword>
<evidence type="ECO:0000256" key="8">
    <source>
        <dbReference type="ARBA" id="ARBA00022857"/>
    </source>
</evidence>
<dbReference type="Proteomes" id="UP000280881">
    <property type="component" value="Unassembled WGS sequence"/>
</dbReference>
<dbReference type="Pfam" id="PF01256">
    <property type="entry name" value="Carb_kinase"/>
    <property type="match status" value="1"/>
</dbReference>
<comment type="similarity">
    <text evidence="4 19">In the C-terminal section; belongs to the NnrD/CARKD family.</text>
</comment>
<feature type="binding site" evidence="17">
    <location>
        <begin position="424"/>
        <end position="428"/>
    </location>
    <ligand>
        <name>AMP</name>
        <dbReference type="ChEBI" id="CHEBI:456215"/>
    </ligand>
</feature>
<evidence type="ECO:0000259" key="21">
    <source>
        <dbReference type="PROSITE" id="PS51385"/>
    </source>
</evidence>
<feature type="domain" description="YjeF C-terminal" evidence="20">
    <location>
        <begin position="228"/>
        <end position="513"/>
    </location>
</feature>
<gene>
    <name evidence="18" type="primary">nnrE</name>
    <name evidence="17" type="synonym">nnrD</name>
    <name evidence="22" type="ORF">C7457_0796</name>
</gene>
<keyword evidence="7 17" id="KW-0067">ATP-binding</keyword>
<evidence type="ECO:0000259" key="20">
    <source>
        <dbReference type="PROSITE" id="PS51383"/>
    </source>
</evidence>
<evidence type="ECO:0000256" key="3">
    <source>
        <dbReference type="ARBA" id="ARBA00006001"/>
    </source>
</evidence>
<feature type="binding site" evidence="17">
    <location>
        <position position="263"/>
    </location>
    <ligand>
        <name>(6S)-NADPHX</name>
        <dbReference type="ChEBI" id="CHEBI:64076"/>
    </ligand>
</feature>
<name>A0A420W9B6_9BACT</name>
<dbReference type="OrthoDB" id="9806925at2"/>
<dbReference type="GO" id="GO:0005524">
    <property type="term" value="F:ATP binding"/>
    <property type="evidence" value="ECO:0007669"/>
    <property type="project" value="UniProtKB-UniRule"/>
</dbReference>
<feature type="binding site" evidence="18">
    <location>
        <position position="161"/>
    </location>
    <ligand>
        <name>(6S)-NADPHX</name>
        <dbReference type="ChEBI" id="CHEBI:64076"/>
    </ligand>
</feature>
<keyword evidence="23" id="KW-1185">Reference proteome</keyword>
<feature type="binding site" evidence="17">
    <location>
        <position position="387"/>
    </location>
    <ligand>
        <name>(6S)-NADPHX</name>
        <dbReference type="ChEBI" id="CHEBI:64076"/>
    </ligand>
</feature>
<feature type="binding site" evidence="18">
    <location>
        <position position="164"/>
    </location>
    <ligand>
        <name>K(+)</name>
        <dbReference type="ChEBI" id="CHEBI:29103"/>
    </ligand>
</feature>
<comment type="subunit">
    <text evidence="17">Homotetramer.</text>
</comment>
<feature type="binding site" evidence="18">
    <location>
        <position position="57"/>
    </location>
    <ligand>
        <name>K(+)</name>
        <dbReference type="ChEBI" id="CHEBI:29103"/>
    </ligand>
</feature>
<dbReference type="NCBIfam" id="TIGR00196">
    <property type="entry name" value="yjeF_cterm"/>
    <property type="match status" value="1"/>
</dbReference>
<dbReference type="GO" id="GO:0052856">
    <property type="term" value="F:NAD(P)HX epimerase activity"/>
    <property type="evidence" value="ECO:0007669"/>
    <property type="project" value="UniProtKB-UniRule"/>
</dbReference>
<dbReference type="PROSITE" id="PS51385">
    <property type="entry name" value="YJEF_N"/>
    <property type="match status" value="1"/>
</dbReference>
<evidence type="ECO:0000256" key="18">
    <source>
        <dbReference type="HAMAP-Rule" id="MF_01966"/>
    </source>
</evidence>
<dbReference type="GO" id="GO:0110051">
    <property type="term" value="P:metabolite repair"/>
    <property type="evidence" value="ECO:0007669"/>
    <property type="project" value="TreeGrafter"/>
</dbReference>
<keyword evidence="6 17" id="KW-0547">Nucleotide-binding</keyword>
<dbReference type="HAMAP" id="MF_01966">
    <property type="entry name" value="NADHX_epimerase"/>
    <property type="match status" value="1"/>
</dbReference>
<dbReference type="PANTHER" id="PTHR12592:SF0">
    <property type="entry name" value="ATP-DEPENDENT (S)-NAD(P)H-HYDRATE DEHYDRATASE"/>
    <property type="match status" value="1"/>
</dbReference>
<comment type="function">
    <text evidence="17">Catalyzes the dehydration of the S-form of NAD(P)HX at the expense of ADP, which is converted to AMP. Together with NAD(P)HX epimerase, which catalyzes the epimerization of the S- and R-forms, the enzyme allows the repair of both epimers of NAD(P)HX, a damaged form of NAD(P)H that is a result of enzymatic or heat-dependent hydration.</text>
</comment>
<dbReference type="SUPFAM" id="SSF64153">
    <property type="entry name" value="YjeF N-terminal domain-like"/>
    <property type="match status" value="1"/>
</dbReference>
<evidence type="ECO:0000313" key="23">
    <source>
        <dbReference type="Proteomes" id="UP000280881"/>
    </source>
</evidence>
<evidence type="ECO:0000256" key="9">
    <source>
        <dbReference type="ARBA" id="ARBA00022958"/>
    </source>
</evidence>
<dbReference type="InterPro" id="IPR029056">
    <property type="entry name" value="Ribokinase-like"/>
</dbReference>
<evidence type="ECO:0000256" key="12">
    <source>
        <dbReference type="ARBA" id="ARBA00023239"/>
    </source>
</evidence>
<dbReference type="EC" id="4.2.1.136" evidence="19"/>
<dbReference type="RefSeq" id="WP_121170209.1">
    <property type="nucleotide sequence ID" value="NZ_RBIE01000001.1"/>
</dbReference>
<accession>A0A420W9B6</accession>
<proteinExistence type="inferred from homology"/>
<comment type="catalytic activity">
    <reaction evidence="2 18 19">
        <text>(6R)-NADPHX = (6S)-NADPHX</text>
        <dbReference type="Rhea" id="RHEA:32227"/>
        <dbReference type="ChEBI" id="CHEBI:64076"/>
        <dbReference type="ChEBI" id="CHEBI:64077"/>
        <dbReference type="EC" id="5.1.99.6"/>
    </reaction>
</comment>
<dbReference type="Gene3D" id="3.40.1190.20">
    <property type="match status" value="1"/>
</dbReference>
<evidence type="ECO:0000256" key="4">
    <source>
        <dbReference type="ARBA" id="ARBA00009524"/>
    </source>
</evidence>
<comment type="cofactor">
    <cofactor evidence="18 19">
        <name>K(+)</name>
        <dbReference type="ChEBI" id="CHEBI:29103"/>
    </cofactor>
    <text evidence="18 19">Binds 1 potassium ion per subunit.</text>
</comment>
<evidence type="ECO:0000256" key="6">
    <source>
        <dbReference type="ARBA" id="ARBA00022741"/>
    </source>
</evidence>